<dbReference type="GO" id="GO:0003955">
    <property type="term" value="F:NAD(P)H dehydrogenase (quinone) activity"/>
    <property type="evidence" value="ECO:0007669"/>
    <property type="project" value="TreeGrafter"/>
</dbReference>
<dbReference type="InterPro" id="IPR003680">
    <property type="entry name" value="Flavodoxin_fold"/>
</dbReference>
<dbReference type="PRINTS" id="PR00081">
    <property type="entry name" value="GDHRDH"/>
</dbReference>
<dbReference type="PROSITE" id="PS00061">
    <property type="entry name" value="ADH_SHORT"/>
    <property type="match status" value="1"/>
</dbReference>
<dbReference type="InterPro" id="IPR029039">
    <property type="entry name" value="Flavoprotein-like_sf"/>
</dbReference>
<organism evidence="5 6">
    <name type="scientific">Terriglobus roseus</name>
    <dbReference type="NCBI Taxonomy" id="392734"/>
    <lineage>
        <taxon>Bacteria</taxon>
        <taxon>Pseudomonadati</taxon>
        <taxon>Acidobacteriota</taxon>
        <taxon>Terriglobia</taxon>
        <taxon>Terriglobales</taxon>
        <taxon>Acidobacteriaceae</taxon>
        <taxon>Terriglobus</taxon>
    </lineage>
</organism>
<feature type="domain" description="Ketoreductase" evidence="4">
    <location>
        <begin position="326"/>
        <end position="500"/>
    </location>
</feature>
<proteinExistence type="inferred from homology"/>
<comment type="similarity">
    <text evidence="1">Belongs to the NAD(P)H dehydrogenase (quinone) family.</text>
</comment>
<name>A0A1G7HM52_9BACT</name>
<dbReference type="Gene3D" id="3.40.50.360">
    <property type="match status" value="1"/>
</dbReference>
<dbReference type="RefSeq" id="WP_197674940.1">
    <property type="nucleotide sequence ID" value="NZ_LT629690.1"/>
</dbReference>
<keyword evidence="3" id="KW-0560">Oxidoreductase</keyword>
<dbReference type="EMBL" id="LT629690">
    <property type="protein sequence ID" value="SDF01478.1"/>
    <property type="molecule type" value="Genomic_DNA"/>
</dbReference>
<dbReference type="Pfam" id="PF02525">
    <property type="entry name" value="Flavodoxin_2"/>
    <property type="match status" value="1"/>
</dbReference>
<evidence type="ECO:0000259" key="4">
    <source>
        <dbReference type="SMART" id="SM00822"/>
    </source>
</evidence>
<reference evidence="5 6" key="1">
    <citation type="submission" date="2016-10" db="EMBL/GenBank/DDBJ databases">
        <authorList>
            <person name="de Groot N.N."/>
        </authorList>
    </citation>
    <scope>NUCLEOTIDE SEQUENCE [LARGE SCALE GENOMIC DNA]</scope>
    <source>
        <strain evidence="5 6">GAS232</strain>
    </source>
</reference>
<dbReference type="CDD" id="cd05233">
    <property type="entry name" value="SDR_c"/>
    <property type="match status" value="1"/>
</dbReference>
<dbReference type="Proteomes" id="UP000182427">
    <property type="component" value="Chromosome I"/>
</dbReference>
<comment type="similarity">
    <text evidence="2">Belongs to the short-chain dehydrogenases/reductases (SDR) family.</text>
</comment>
<dbReference type="FunFam" id="3.40.50.720:FF:000084">
    <property type="entry name" value="Short-chain dehydrogenase reductase"/>
    <property type="match status" value="1"/>
</dbReference>
<evidence type="ECO:0000256" key="3">
    <source>
        <dbReference type="ARBA" id="ARBA00023002"/>
    </source>
</evidence>
<evidence type="ECO:0000313" key="5">
    <source>
        <dbReference type="EMBL" id="SDF01478.1"/>
    </source>
</evidence>
<evidence type="ECO:0000256" key="1">
    <source>
        <dbReference type="ARBA" id="ARBA00006252"/>
    </source>
</evidence>
<protein>
    <submittedName>
        <fullName evidence="5">Putative NADPH-quinone reductase (Modulator of drug activity B)</fullName>
    </submittedName>
</protein>
<dbReference type="PRINTS" id="PR00080">
    <property type="entry name" value="SDRFAMILY"/>
</dbReference>
<dbReference type="InterPro" id="IPR020904">
    <property type="entry name" value="Sc_DH/Rdtase_CS"/>
</dbReference>
<dbReference type="SMART" id="SM00822">
    <property type="entry name" value="PKS_KR"/>
    <property type="match status" value="1"/>
</dbReference>
<keyword evidence="6" id="KW-1185">Reference proteome</keyword>
<dbReference type="PANTHER" id="PTHR10204:SF34">
    <property type="entry name" value="NAD(P)H DEHYDROGENASE [QUINONE] 1 ISOFORM 1"/>
    <property type="match status" value="1"/>
</dbReference>
<dbReference type="InterPro" id="IPR057326">
    <property type="entry name" value="KR_dom"/>
</dbReference>
<evidence type="ECO:0000256" key="2">
    <source>
        <dbReference type="ARBA" id="ARBA00006484"/>
    </source>
</evidence>
<dbReference type="AlphaFoldDB" id="A0A1G7HM52"/>
<dbReference type="SUPFAM" id="SSF52218">
    <property type="entry name" value="Flavoproteins"/>
    <property type="match status" value="1"/>
</dbReference>
<dbReference type="Gene3D" id="3.40.50.720">
    <property type="entry name" value="NAD(P)-binding Rossmann-like Domain"/>
    <property type="match status" value="1"/>
</dbReference>
<dbReference type="Pfam" id="PF13561">
    <property type="entry name" value="adh_short_C2"/>
    <property type="match status" value="1"/>
</dbReference>
<dbReference type="InterPro" id="IPR002347">
    <property type="entry name" value="SDR_fam"/>
</dbReference>
<gene>
    <name evidence="5" type="ORF">SAMN05444167_1132</name>
</gene>
<evidence type="ECO:0000313" key="6">
    <source>
        <dbReference type="Proteomes" id="UP000182427"/>
    </source>
</evidence>
<dbReference type="SUPFAM" id="SSF51735">
    <property type="entry name" value="NAD(P)-binding Rossmann-fold domains"/>
    <property type="match status" value="1"/>
</dbReference>
<accession>A0A1G7HM52</accession>
<dbReference type="InterPro" id="IPR036291">
    <property type="entry name" value="NAD(P)-bd_dom_sf"/>
</dbReference>
<dbReference type="InterPro" id="IPR051545">
    <property type="entry name" value="NAD(P)H_dehydrogenase_qn"/>
</dbReference>
<dbReference type="PANTHER" id="PTHR10204">
    <property type="entry name" value="NAD P H OXIDOREDUCTASE-RELATED"/>
    <property type="match status" value="1"/>
</dbReference>
<dbReference type="GO" id="GO:0005829">
    <property type="term" value="C:cytosol"/>
    <property type="evidence" value="ECO:0007669"/>
    <property type="project" value="TreeGrafter"/>
</dbReference>
<sequence length="568" mass="61448">MKVFIVFAHPSAASLNSTLKNEAVLKLQEAGHEVQVSDLYAMKWKAVADEDDFPQRDRDKPLNYEAASGVAYNDGTQSADVAAEQAKLLWAEAVVLQFPLWWYGMPAILKGWVERVYAKGFAYGRGVHGKASYGERYGEGILQGKRAMVCVTVGGRVAHYGPRGIGGQIDDILWPIQHGVLFYPGMTVVPPTTFYEVRKANEEAVRSFCTHYVSRLLSIMETDPIPYRTQNGGDYDAYQTVQPRLPGEGAGQFIHQSGTPFVAILKRLVPRSSRRSILRETRGVLKPAEDEGERMTNEEILKGTVVKNCPSSSLKGESMESTLAGKVAVITGGSEGIGLASAQHLAARGAVVFITGRRQSVLDEAASKIPGSVITIQADASKPAELKHVFEVVRNSQQKLDILVINAGVQTKEMLGSITEEALDYQLSINFKGVIFTMQEALPLLVDGASVVLLSSSTAIKGLPARTVYSATKAAIRSFARTWANELKDRRIRVNALSPGPIMTPAIQASFLNEESKQAYRTQIAGAVPLGRTGQPEEMGEVVAFLASAASSFINGADIQADGGFAQV</sequence>